<reference evidence="1" key="1">
    <citation type="submission" date="2018-03" db="EMBL/GenBank/DDBJ databases">
        <authorList>
            <person name="Guldener U."/>
        </authorList>
    </citation>
    <scope>NUCLEOTIDE SEQUENCE</scope>
</reference>
<proteinExistence type="predicted"/>
<gene>
    <name evidence="1" type="ORF">FTOL_09552</name>
</gene>
<name>A0AAE8SLG9_9HYPO</name>
<organism evidence="1 2">
    <name type="scientific">Fusarium torulosum</name>
    <dbReference type="NCBI Taxonomy" id="33205"/>
    <lineage>
        <taxon>Eukaryota</taxon>
        <taxon>Fungi</taxon>
        <taxon>Dikarya</taxon>
        <taxon>Ascomycota</taxon>
        <taxon>Pezizomycotina</taxon>
        <taxon>Sordariomycetes</taxon>
        <taxon>Hypocreomycetidae</taxon>
        <taxon>Hypocreales</taxon>
        <taxon>Nectriaceae</taxon>
        <taxon>Fusarium</taxon>
    </lineage>
</organism>
<protein>
    <submittedName>
        <fullName evidence="1">Uncharacterized protein</fullName>
    </submittedName>
</protein>
<evidence type="ECO:0000313" key="2">
    <source>
        <dbReference type="Proteomes" id="UP001187734"/>
    </source>
</evidence>
<keyword evidence="2" id="KW-1185">Reference proteome</keyword>
<evidence type="ECO:0000313" key="1">
    <source>
        <dbReference type="EMBL" id="SPJ82147.1"/>
    </source>
</evidence>
<dbReference type="Proteomes" id="UP001187734">
    <property type="component" value="Unassembled WGS sequence"/>
</dbReference>
<sequence length="142" mass="15046">MAAASHHFQASVTLPFSPTAGQFKLPAPGQWVTLHAETIWNGDGTAPWGLTDVGLYRPMPAIDAPQPLSPVKTVRLDMRLSFSRTVTGVSGVTGALTQHPGGVSGGVVFVKKTPEPGRVAMSFDALVQATSKPIRLRCLSER</sequence>
<accession>A0AAE8SLG9</accession>
<comment type="caution">
    <text evidence="1">The sequence shown here is derived from an EMBL/GenBank/DDBJ whole genome shotgun (WGS) entry which is preliminary data.</text>
</comment>
<dbReference type="AlphaFoldDB" id="A0AAE8SLG9"/>
<dbReference type="EMBL" id="ONZP01000346">
    <property type="protein sequence ID" value="SPJ82147.1"/>
    <property type="molecule type" value="Genomic_DNA"/>
</dbReference>